<keyword evidence="4" id="KW-0449">Lipoprotein</keyword>
<comment type="similarity">
    <text evidence="2">Belongs to the rickettsiale 17 kDa surface antigen family.</text>
</comment>
<proteinExistence type="inferred from homology"/>
<keyword evidence="10" id="KW-1185">Reference proteome</keyword>
<evidence type="ECO:0000256" key="4">
    <source>
        <dbReference type="ARBA" id="ARBA00023288"/>
    </source>
</evidence>
<protein>
    <recommendedName>
        <fullName evidence="3">17 kDa surface antigen</fullName>
    </recommendedName>
</protein>
<dbReference type="RefSeq" id="WP_149682956.1">
    <property type="nucleotide sequence ID" value="NZ_FNBI01000006.1"/>
</dbReference>
<dbReference type="EMBL" id="FNBI01000006">
    <property type="protein sequence ID" value="SDF84237.1"/>
    <property type="molecule type" value="Genomic_DNA"/>
</dbReference>
<evidence type="ECO:0000313" key="10">
    <source>
        <dbReference type="Proteomes" id="UP000323502"/>
    </source>
</evidence>
<feature type="chain" id="PRO_5033270841" description="17 kDa surface antigen" evidence="6">
    <location>
        <begin position="21"/>
        <end position="186"/>
    </location>
</feature>
<dbReference type="InterPro" id="IPR008816">
    <property type="entry name" value="Gly_zipper_2TM_dom"/>
</dbReference>
<reference evidence="8 11" key="2">
    <citation type="submission" date="2019-12" db="EMBL/GenBank/DDBJ databases">
        <authorList>
            <person name="Zheng J."/>
        </authorList>
    </citation>
    <scope>NUCLEOTIDE SEQUENCE [LARGE SCALE GENOMIC DNA]</scope>
    <source>
        <strain evidence="8 11">DSM 27347</strain>
    </source>
</reference>
<evidence type="ECO:0000313" key="8">
    <source>
        <dbReference type="EMBL" id="MWC44575.1"/>
    </source>
</evidence>
<evidence type="ECO:0000256" key="1">
    <source>
        <dbReference type="ARBA" id="ARBA00004459"/>
    </source>
</evidence>
<organism evidence="9 10">
    <name type="scientific">Sphingomonas carotinifaciens</name>
    <dbReference type="NCBI Taxonomy" id="1166323"/>
    <lineage>
        <taxon>Bacteria</taxon>
        <taxon>Pseudomonadati</taxon>
        <taxon>Pseudomonadota</taxon>
        <taxon>Alphaproteobacteria</taxon>
        <taxon>Sphingomonadales</taxon>
        <taxon>Sphingomonadaceae</taxon>
        <taxon>Sphingomonas</taxon>
    </lineage>
</organism>
<feature type="region of interest" description="Disordered" evidence="5">
    <location>
        <begin position="54"/>
        <end position="81"/>
    </location>
</feature>
<evidence type="ECO:0000313" key="9">
    <source>
        <dbReference type="EMBL" id="SDF84237.1"/>
    </source>
</evidence>
<evidence type="ECO:0000313" key="11">
    <source>
        <dbReference type="Proteomes" id="UP000436801"/>
    </source>
</evidence>
<dbReference type="EMBL" id="WSUT01000005">
    <property type="protein sequence ID" value="MWC44575.1"/>
    <property type="molecule type" value="Genomic_DNA"/>
</dbReference>
<evidence type="ECO:0000256" key="5">
    <source>
        <dbReference type="SAM" id="MobiDB-lite"/>
    </source>
</evidence>
<evidence type="ECO:0000256" key="6">
    <source>
        <dbReference type="SAM" id="SignalP"/>
    </source>
</evidence>
<evidence type="ECO:0000259" key="7">
    <source>
        <dbReference type="Pfam" id="PF05433"/>
    </source>
</evidence>
<sequence>MKTSLLLAITLVAAVTPAAAQSPSDEAHFRAAQERFDREYQRYRQEVDLYQSRRTSDDYREFPGARDDGRYQSQAGPGGYRAAPAIPADGYDGDEPFYDPAPDYRSGDYRERTLSSDERVYAGTDGRYYCRRSDGTTGLIVGGAAGGILGNVIDGGRSRVVGTLLGGAAGALAGRSIDQNRQIRCR</sequence>
<comment type="subcellular location">
    <subcellularLocation>
        <location evidence="1">Cell outer membrane</location>
        <topology evidence="1">Lipid-anchor</topology>
    </subcellularLocation>
</comment>
<evidence type="ECO:0000256" key="2">
    <source>
        <dbReference type="ARBA" id="ARBA00008681"/>
    </source>
</evidence>
<evidence type="ECO:0000256" key="3">
    <source>
        <dbReference type="ARBA" id="ARBA00015281"/>
    </source>
</evidence>
<name>A0A1G7PDL0_9SPHN</name>
<feature type="domain" description="Glycine zipper 2TM" evidence="7">
    <location>
        <begin position="138"/>
        <end position="177"/>
    </location>
</feature>
<gene>
    <name evidence="8" type="ORF">GQR91_13070</name>
    <name evidence="9" type="ORF">SAMN05216557_106156</name>
</gene>
<dbReference type="AlphaFoldDB" id="A0A1G7PDL0"/>
<keyword evidence="6" id="KW-0732">Signal</keyword>
<reference evidence="9 10" key="1">
    <citation type="submission" date="2016-10" db="EMBL/GenBank/DDBJ databases">
        <authorList>
            <person name="Varghese N."/>
            <person name="Submissions S."/>
        </authorList>
    </citation>
    <scope>NUCLEOTIDE SEQUENCE [LARGE SCALE GENOMIC DNA]</scope>
    <source>
        <strain evidence="9 10">S7-754</strain>
    </source>
</reference>
<accession>A0A1G7PDL0</accession>
<dbReference type="Proteomes" id="UP000323502">
    <property type="component" value="Unassembled WGS sequence"/>
</dbReference>
<dbReference type="Proteomes" id="UP000436801">
    <property type="component" value="Unassembled WGS sequence"/>
</dbReference>
<feature type="compositionally biased region" description="Basic and acidic residues" evidence="5">
    <location>
        <begin position="54"/>
        <end position="70"/>
    </location>
</feature>
<feature type="signal peptide" evidence="6">
    <location>
        <begin position="1"/>
        <end position="20"/>
    </location>
</feature>
<dbReference type="Pfam" id="PF05433">
    <property type="entry name" value="Rick_17kDa_Anti"/>
    <property type="match status" value="1"/>
</dbReference>
<dbReference type="OrthoDB" id="7473723at2"/>
<dbReference type="GO" id="GO:0009279">
    <property type="term" value="C:cell outer membrane"/>
    <property type="evidence" value="ECO:0007669"/>
    <property type="project" value="UniProtKB-SubCell"/>
</dbReference>